<gene>
    <name evidence="3" type="ORF">A5CBH24_09860</name>
</gene>
<protein>
    <recommendedName>
        <fullName evidence="2">Bacterial Ig-like domain-containing protein</fullName>
    </recommendedName>
</protein>
<dbReference type="EMBL" id="AP019735">
    <property type="protein sequence ID" value="BBL03673.1"/>
    <property type="molecule type" value="Genomic_DNA"/>
</dbReference>
<reference evidence="4" key="1">
    <citation type="submission" date="2019-06" db="EMBL/GenBank/DDBJ databases">
        <title>Alistipes onderdonkii subsp. vulgaris subsp. nov., Alistipes dispar sp. nov. and Alistipes communis sp. nov., isolated from human faeces, and creation of Alistipes onderdonkii subsp. onderdonkii subsp. nov.</title>
        <authorList>
            <person name="Sakamoto M."/>
            <person name="Ikeyama N."/>
            <person name="Ogata Y."/>
            <person name="Suda W."/>
            <person name="Iino T."/>
            <person name="Hattori M."/>
            <person name="Ohkuma M."/>
        </authorList>
    </citation>
    <scope>NUCLEOTIDE SEQUENCE [LARGE SCALE GENOMIC DNA]</scope>
    <source>
        <strain evidence="4">5CBH24</strain>
    </source>
</reference>
<accession>A0A4Y1WRH5</accession>
<dbReference type="GeneID" id="78341703"/>
<evidence type="ECO:0000259" key="2">
    <source>
        <dbReference type="Pfam" id="PF20251"/>
    </source>
</evidence>
<evidence type="ECO:0000313" key="4">
    <source>
        <dbReference type="Proteomes" id="UP000318946"/>
    </source>
</evidence>
<dbReference type="AlphaFoldDB" id="A0A4Y1WRH5"/>
<sequence length="233" mass="26301">MKCLPFALTLFAVLAAVSPCRADGELRALQDSVVQWLAAHPDDLLAEAFTTAWSDEADGRVEVHLLRADSAMKARFRRCVHDSRRIRLAGFDPGTVPYPPAPEGGTAPAALFSMHAEYALYPCDADTVRLTIRNAGRQRLCFGTDYAVCRLHGDRWERLPDGGMWHSLLICLEPENGAAEHRFTARLHPRLFPAAFGRYRICKPVYTEHPRRDYLLTAEFTVMPFVPFTRFVR</sequence>
<organism evidence="3 4">
    <name type="scientific">Alistipes communis</name>
    <dbReference type="NCBI Taxonomy" id="2585118"/>
    <lineage>
        <taxon>Bacteria</taxon>
        <taxon>Pseudomonadati</taxon>
        <taxon>Bacteroidota</taxon>
        <taxon>Bacteroidia</taxon>
        <taxon>Bacteroidales</taxon>
        <taxon>Rikenellaceae</taxon>
        <taxon>Alistipes</taxon>
    </lineage>
</organism>
<dbReference type="KEGG" id="acou:A5CBH24_09860"/>
<name>A0A4Y1WRH5_9BACT</name>
<dbReference type="InterPro" id="IPR046878">
    <property type="entry name" value="Big_14"/>
</dbReference>
<feature type="chain" id="PRO_5021256398" description="Bacterial Ig-like domain-containing protein" evidence="1">
    <location>
        <begin position="23"/>
        <end position="233"/>
    </location>
</feature>
<proteinExistence type="predicted"/>
<keyword evidence="1" id="KW-0732">Signal</keyword>
<dbReference type="Pfam" id="PF20251">
    <property type="entry name" value="Big_14"/>
    <property type="match status" value="1"/>
</dbReference>
<feature type="domain" description="Bacterial Ig-like" evidence="2">
    <location>
        <begin position="113"/>
        <end position="221"/>
    </location>
</feature>
<dbReference type="RefSeq" id="WP_141412379.1">
    <property type="nucleotide sequence ID" value="NZ_AP019735.1"/>
</dbReference>
<dbReference type="OrthoDB" id="1005216at2"/>
<feature type="signal peptide" evidence="1">
    <location>
        <begin position="1"/>
        <end position="22"/>
    </location>
</feature>
<evidence type="ECO:0000256" key="1">
    <source>
        <dbReference type="SAM" id="SignalP"/>
    </source>
</evidence>
<dbReference type="Proteomes" id="UP000318946">
    <property type="component" value="Chromosome"/>
</dbReference>
<evidence type="ECO:0000313" key="3">
    <source>
        <dbReference type="EMBL" id="BBL03673.1"/>
    </source>
</evidence>
<keyword evidence="4" id="KW-1185">Reference proteome</keyword>